<dbReference type="Proteomes" id="UP000499080">
    <property type="component" value="Unassembled WGS sequence"/>
</dbReference>
<evidence type="ECO:0000313" key="2">
    <source>
        <dbReference type="EMBL" id="GBM71865.1"/>
    </source>
</evidence>
<organism evidence="2 3">
    <name type="scientific">Araneus ventricosus</name>
    <name type="common">Orbweaver spider</name>
    <name type="synonym">Epeira ventricosa</name>
    <dbReference type="NCBI Taxonomy" id="182803"/>
    <lineage>
        <taxon>Eukaryota</taxon>
        <taxon>Metazoa</taxon>
        <taxon>Ecdysozoa</taxon>
        <taxon>Arthropoda</taxon>
        <taxon>Chelicerata</taxon>
        <taxon>Arachnida</taxon>
        <taxon>Araneae</taxon>
        <taxon>Araneomorphae</taxon>
        <taxon>Entelegynae</taxon>
        <taxon>Araneoidea</taxon>
        <taxon>Araneidae</taxon>
        <taxon>Araneus</taxon>
    </lineage>
</organism>
<dbReference type="CDD" id="cd01650">
    <property type="entry name" value="RT_nLTR_like"/>
    <property type="match status" value="1"/>
</dbReference>
<dbReference type="OrthoDB" id="1938551at2759"/>
<feature type="domain" description="Reverse transcriptase" evidence="1">
    <location>
        <begin position="136"/>
        <end position="311"/>
    </location>
</feature>
<protein>
    <recommendedName>
        <fullName evidence="1">Reverse transcriptase domain-containing protein</fullName>
    </recommendedName>
</protein>
<dbReference type="GO" id="GO:0071897">
    <property type="term" value="P:DNA biosynthetic process"/>
    <property type="evidence" value="ECO:0007669"/>
    <property type="project" value="UniProtKB-ARBA"/>
</dbReference>
<keyword evidence="3" id="KW-1185">Reference proteome</keyword>
<accession>A0A4Y2I2S4</accession>
<proteinExistence type="predicted"/>
<dbReference type="Pfam" id="PF00078">
    <property type="entry name" value="RVT_1"/>
    <property type="match status" value="1"/>
</dbReference>
<dbReference type="SUPFAM" id="SSF56672">
    <property type="entry name" value="DNA/RNA polymerases"/>
    <property type="match status" value="1"/>
</dbReference>
<dbReference type="InterPro" id="IPR000477">
    <property type="entry name" value="RT_dom"/>
</dbReference>
<comment type="caution">
    <text evidence="2">The sequence shown here is derived from an EMBL/GenBank/DDBJ whole genome shotgun (WGS) entry which is preliminary data.</text>
</comment>
<dbReference type="EMBL" id="BGPR01002339">
    <property type="protein sequence ID" value="GBM71865.1"/>
    <property type="molecule type" value="Genomic_DNA"/>
</dbReference>
<evidence type="ECO:0000259" key="1">
    <source>
        <dbReference type="PROSITE" id="PS50878"/>
    </source>
</evidence>
<reference evidence="2 3" key="1">
    <citation type="journal article" date="2019" name="Sci. Rep.">
        <title>Orb-weaving spider Araneus ventricosus genome elucidates the spidroin gene catalogue.</title>
        <authorList>
            <person name="Kono N."/>
            <person name="Nakamura H."/>
            <person name="Ohtoshi R."/>
            <person name="Moran D.A.P."/>
            <person name="Shinohara A."/>
            <person name="Yoshida Y."/>
            <person name="Fujiwara M."/>
            <person name="Mori M."/>
            <person name="Tomita M."/>
            <person name="Arakawa K."/>
        </authorList>
    </citation>
    <scope>NUCLEOTIDE SEQUENCE [LARGE SCALE GENOMIC DNA]</scope>
</reference>
<dbReference type="PROSITE" id="PS50878">
    <property type="entry name" value="RT_POL"/>
    <property type="match status" value="1"/>
</dbReference>
<dbReference type="AlphaFoldDB" id="A0A4Y2I2S4"/>
<evidence type="ECO:0000313" key="3">
    <source>
        <dbReference type="Proteomes" id="UP000499080"/>
    </source>
</evidence>
<name>A0A4Y2I2S4_ARAVE</name>
<gene>
    <name evidence="2" type="primary">R1A1-elementORF2_767</name>
    <name evidence="2" type="ORF">AVEN_229362_1</name>
</gene>
<sequence>MAEYTQSIAIASSFLSFLSNVLKVNSFGTFYSLVQDSVKNYGQLCPINNQVGSITGSFRDSMLTILEYHFPKDCSSILRRQVDLDNKFPFATVYEIGKIMKDMDLSKAPGPDGLCASIIHELFDVNKEKFTSLMNECINTATFPDLWKQASVALIPKEGKDLSFPSAYRPICLLSTWGKILDKILSRRLVSELEKEGKLHKNQFGFRSGRSTLNALQLFKNSVHSSKVNKHVTLAISLDMSNAFNSVEWRDVITALYEDGVSEYLVFSTTDFLNNRKIVDTNLLLNFNYGKGVPQGCCLGPSTLAYNRRSP</sequence>
<dbReference type="PANTHER" id="PTHR19446">
    <property type="entry name" value="REVERSE TRANSCRIPTASES"/>
    <property type="match status" value="1"/>
</dbReference>
<dbReference type="InterPro" id="IPR043502">
    <property type="entry name" value="DNA/RNA_pol_sf"/>
</dbReference>